<sequence>MPITGPPEVVLLSKGKASALRLEAEPNGIGAALDQLDESERVRLVECTHVTLEATLKRVCGKGQRVWLHLLGHHCATAPEEGTHSEEVLHVDSVGEALELVRDIIDTETSFGAFVNLIKQAGPSLELVFCNASHTRTLADALAPLAFGWATACVEEGAVLFASFFYDAIAHGFPVEHAFENAMRSVTNPPALLLERQQRREAAAKTRAPARRHHPPLAALRRYSLDDPWMTANDDRVVPSRRADGWHPAAAREAYFPREVTVADMDRDLDDVFDIEQQRRVKRRRVVSDTTTSPRADLPRQLAASGVGDERTLPPPPEDPTRFRRLRGADKEDGTGAVVSAKASSDVSRRDPPKSPPARSRKTRSSLVPPGLPATTGVWAAMTNKKDFRPEDGTPLKPSTLVGIGEAKINKLSKLGIMTIEALAWVDLTDASLAVRATGNRAYLFGSRRRWDEAIQTLTRWRDTANQYLDNRLAHELRAISSKQQKAAAASSPTNAATESGDIPTSSQPCVPAPALVRHYARDDSTAERPPAVQQ</sequence>
<dbReference type="EMBL" id="JAQMWT010000667">
    <property type="protein sequence ID" value="KAJ8598656.1"/>
    <property type="molecule type" value="Genomic_DNA"/>
</dbReference>
<evidence type="ECO:0000313" key="3">
    <source>
        <dbReference type="Proteomes" id="UP001230188"/>
    </source>
</evidence>
<evidence type="ECO:0000313" key="2">
    <source>
        <dbReference type="EMBL" id="KAJ8598656.1"/>
    </source>
</evidence>
<reference evidence="2" key="1">
    <citation type="submission" date="2023-01" db="EMBL/GenBank/DDBJ databases">
        <title>Metagenome sequencing of chrysophaentin producing Chrysophaeum taylorii.</title>
        <authorList>
            <person name="Davison J."/>
            <person name="Bewley C."/>
        </authorList>
    </citation>
    <scope>NUCLEOTIDE SEQUENCE</scope>
    <source>
        <strain evidence="2">NIES-1699</strain>
    </source>
</reference>
<feature type="region of interest" description="Disordered" evidence="1">
    <location>
        <begin position="280"/>
        <end position="375"/>
    </location>
</feature>
<feature type="region of interest" description="Disordered" evidence="1">
    <location>
        <begin position="484"/>
        <end position="514"/>
    </location>
</feature>
<name>A0AAD7U5I3_9STRA</name>
<feature type="compositionally biased region" description="Basic and acidic residues" evidence="1">
    <location>
        <begin position="319"/>
        <end position="334"/>
    </location>
</feature>
<proteinExistence type="predicted"/>
<feature type="region of interest" description="Disordered" evidence="1">
    <location>
        <begin position="198"/>
        <end position="217"/>
    </location>
</feature>
<gene>
    <name evidence="2" type="ORF">CTAYLR_003057</name>
</gene>
<comment type="caution">
    <text evidence="2">The sequence shown here is derived from an EMBL/GenBank/DDBJ whole genome shotgun (WGS) entry which is preliminary data.</text>
</comment>
<keyword evidence="3" id="KW-1185">Reference proteome</keyword>
<dbReference type="Proteomes" id="UP001230188">
    <property type="component" value="Unassembled WGS sequence"/>
</dbReference>
<feature type="compositionally biased region" description="Low complexity" evidence="1">
    <location>
        <begin position="484"/>
        <end position="498"/>
    </location>
</feature>
<dbReference type="AlphaFoldDB" id="A0AAD7U5I3"/>
<protein>
    <submittedName>
        <fullName evidence="2">Uncharacterized protein</fullName>
    </submittedName>
</protein>
<accession>A0AAD7U5I3</accession>
<evidence type="ECO:0000256" key="1">
    <source>
        <dbReference type="SAM" id="MobiDB-lite"/>
    </source>
</evidence>
<feature type="compositionally biased region" description="Low complexity" evidence="1">
    <location>
        <begin position="337"/>
        <end position="346"/>
    </location>
</feature>
<organism evidence="2 3">
    <name type="scientific">Chrysophaeum taylorii</name>
    <dbReference type="NCBI Taxonomy" id="2483200"/>
    <lineage>
        <taxon>Eukaryota</taxon>
        <taxon>Sar</taxon>
        <taxon>Stramenopiles</taxon>
        <taxon>Ochrophyta</taxon>
        <taxon>Pelagophyceae</taxon>
        <taxon>Pelagomonadales</taxon>
        <taxon>Pelagomonadaceae</taxon>
        <taxon>Chrysophaeum</taxon>
    </lineage>
</organism>